<keyword evidence="1" id="KW-0472">Membrane</keyword>
<reference evidence="2" key="1">
    <citation type="journal article" date="2014" name="Front. Microbiol.">
        <title>High frequency of phylogenetically diverse reductive dehalogenase-homologous genes in deep subseafloor sedimentary metagenomes.</title>
        <authorList>
            <person name="Kawai M."/>
            <person name="Futagami T."/>
            <person name="Toyoda A."/>
            <person name="Takaki Y."/>
            <person name="Nishi S."/>
            <person name="Hori S."/>
            <person name="Arai W."/>
            <person name="Tsubouchi T."/>
            <person name="Morono Y."/>
            <person name="Uchiyama I."/>
            <person name="Ito T."/>
            <person name="Fujiyama A."/>
            <person name="Inagaki F."/>
            <person name="Takami H."/>
        </authorList>
    </citation>
    <scope>NUCLEOTIDE SEQUENCE</scope>
    <source>
        <strain evidence="2">Expedition CK06-06</strain>
    </source>
</reference>
<comment type="caution">
    <text evidence="2">The sequence shown here is derived from an EMBL/GenBank/DDBJ whole genome shotgun (WGS) entry which is preliminary data.</text>
</comment>
<proteinExistence type="predicted"/>
<keyword evidence="1" id="KW-0812">Transmembrane</keyword>
<keyword evidence="1" id="KW-1133">Transmembrane helix</keyword>
<protein>
    <recommendedName>
        <fullName evidence="3">Signal peptidase II</fullName>
    </recommendedName>
</protein>
<organism evidence="2">
    <name type="scientific">marine sediment metagenome</name>
    <dbReference type="NCBI Taxonomy" id="412755"/>
    <lineage>
        <taxon>unclassified sequences</taxon>
        <taxon>metagenomes</taxon>
        <taxon>ecological metagenomes</taxon>
    </lineage>
</organism>
<feature type="non-terminal residue" evidence="2">
    <location>
        <position position="1"/>
    </location>
</feature>
<dbReference type="AlphaFoldDB" id="X0TKC2"/>
<gene>
    <name evidence="2" type="ORF">S01H1_31193</name>
</gene>
<dbReference type="EMBL" id="BARS01019233">
    <property type="protein sequence ID" value="GAF88577.1"/>
    <property type="molecule type" value="Genomic_DNA"/>
</dbReference>
<accession>X0TKC2</accession>
<sequence length="58" mass="6842">IKFVPKFPAWVPRLAGRETWPWVFNVADAALVCGVVLLLLHTWLDRKPHEQRRTRHGR</sequence>
<evidence type="ECO:0000313" key="2">
    <source>
        <dbReference type="EMBL" id="GAF88577.1"/>
    </source>
</evidence>
<feature type="transmembrane region" description="Helical" evidence="1">
    <location>
        <begin position="20"/>
        <end position="44"/>
    </location>
</feature>
<name>X0TKC2_9ZZZZ</name>
<evidence type="ECO:0008006" key="3">
    <source>
        <dbReference type="Google" id="ProtNLM"/>
    </source>
</evidence>
<evidence type="ECO:0000256" key="1">
    <source>
        <dbReference type="SAM" id="Phobius"/>
    </source>
</evidence>